<feature type="compositionally biased region" description="Polar residues" evidence="2">
    <location>
        <begin position="101"/>
        <end position="112"/>
    </location>
</feature>
<feature type="compositionally biased region" description="Low complexity" evidence="2">
    <location>
        <begin position="61"/>
        <end position="78"/>
    </location>
</feature>
<keyword evidence="1" id="KW-0175">Coiled coil</keyword>
<evidence type="ECO:0000256" key="2">
    <source>
        <dbReference type="SAM" id="MobiDB-lite"/>
    </source>
</evidence>
<name>A0A8S4SDH4_9NEOP</name>
<dbReference type="EMBL" id="CAKXAJ010026170">
    <property type="protein sequence ID" value="CAH2260796.1"/>
    <property type="molecule type" value="Genomic_DNA"/>
</dbReference>
<evidence type="ECO:0000313" key="3">
    <source>
        <dbReference type="EMBL" id="CAH2260796.1"/>
    </source>
</evidence>
<sequence>MVPSHDIDRQITDLESLIKRLQDEIIEMANDADKPIKEDLTELFTKAHYNLENSDDSQNADQNSTTTSKNSDSDQTNSHVFPVIIPNTSPLNADQHKNNSPDDFTTVNTPNASNLTATFPNTRKNFALLQDDVEDDIVTEKAEDVKPSTTNETFEDLRAEIMAKVISEATGLPLNDSEEDL</sequence>
<feature type="coiled-coil region" evidence="1">
    <location>
        <begin position="4"/>
        <end position="31"/>
    </location>
</feature>
<proteinExistence type="predicted"/>
<accession>A0A8S4SDH4</accession>
<evidence type="ECO:0000313" key="4">
    <source>
        <dbReference type="Proteomes" id="UP000838756"/>
    </source>
</evidence>
<comment type="caution">
    <text evidence="3">The sequence shown here is derived from an EMBL/GenBank/DDBJ whole genome shotgun (WGS) entry which is preliminary data.</text>
</comment>
<evidence type="ECO:0000256" key="1">
    <source>
        <dbReference type="SAM" id="Coils"/>
    </source>
</evidence>
<protein>
    <submittedName>
        <fullName evidence="3">Jg26206 protein</fullName>
    </submittedName>
</protein>
<keyword evidence="4" id="KW-1185">Reference proteome</keyword>
<dbReference type="AlphaFoldDB" id="A0A8S4SDH4"/>
<dbReference type="OrthoDB" id="6928814at2759"/>
<dbReference type="Proteomes" id="UP000838756">
    <property type="component" value="Unassembled WGS sequence"/>
</dbReference>
<gene>
    <name evidence="3" type="primary">jg26206</name>
    <name evidence="3" type="ORF">PAEG_LOCUS23777</name>
</gene>
<feature type="region of interest" description="Disordered" evidence="2">
    <location>
        <begin position="51"/>
        <end position="112"/>
    </location>
</feature>
<reference evidence="3" key="1">
    <citation type="submission" date="2022-03" db="EMBL/GenBank/DDBJ databases">
        <authorList>
            <person name="Lindestad O."/>
        </authorList>
    </citation>
    <scope>NUCLEOTIDE SEQUENCE</scope>
</reference>
<organism evidence="3 4">
    <name type="scientific">Pararge aegeria aegeria</name>
    <dbReference type="NCBI Taxonomy" id="348720"/>
    <lineage>
        <taxon>Eukaryota</taxon>
        <taxon>Metazoa</taxon>
        <taxon>Ecdysozoa</taxon>
        <taxon>Arthropoda</taxon>
        <taxon>Hexapoda</taxon>
        <taxon>Insecta</taxon>
        <taxon>Pterygota</taxon>
        <taxon>Neoptera</taxon>
        <taxon>Endopterygota</taxon>
        <taxon>Lepidoptera</taxon>
        <taxon>Glossata</taxon>
        <taxon>Ditrysia</taxon>
        <taxon>Papilionoidea</taxon>
        <taxon>Nymphalidae</taxon>
        <taxon>Satyrinae</taxon>
        <taxon>Satyrini</taxon>
        <taxon>Parargina</taxon>
        <taxon>Pararge</taxon>
    </lineage>
</organism>